<evidence type="ECO:0000259" key="12">
    <source>
        <dbReference type="PROSITE" id="PS51471"/>
    </source>
</evidence>
<evidence type="ECO:0000256" key="4">
    <source>
        <dbReference type="ARBA" id="ARBA00006511"/>
    </source>
</evidence>
<reference evidence="13 14" key="1">
    <citation type="submission" date="2020-04" db="EMBL/GenBank/DDBJ databases">
        <authorList>
            <person name="Wallbank WR R."/>
            <person name="Pardo Diaz C."/>
            <person name="Kozak K."/>
            <person name="Martin S."/>
            <person name="Jiggins C."/>
            <person name="Moest M."/>
            <person name="Warren A I."/>
            <person name="Byers J.R.P. K."/>
            <person name="Montejo-Kovacevich G."/>
            <person name="Yen C E."/>
        </authorList>
    </citation>
    <scope>NUCLEOTIDE SEQUENCE [LARGE SCALE GENOMIC DNA]</scope>
</reference>
<evidence type="ECO:0000256" key="11">
    <source>
        <dbReference type="SAM" id="SignalP"/>
    </source>
</evidence>
<keyword evidence="9" id="KW-0560">Oxidoreductase</keyword>
<evidence type="ECO:0000256" key="8">
    <source>
        <dbReference type="ARBA" id="ARBA00022964"/>
    </source>
</evidence>
<dbReference type="Proteomes" id="UP000494256">
    <property type="component" value="Unassembled WGS sequence"/>
</dbReference>
<dbReference type="FunFam" id="2.60.120.620:FF:000011">
    <property type="entry name" value="Prolyl alpha subunit"/>
    <property type="match status" value="1"/>
</dbReference>
<dbReference type="SMART" id="SM00702">
    <property type="entry name" value="P4Hc"/>
    <property type="match status" value="1"/>
</dbReference>
<dbReference type="PANTHER" id="PTHR10869:SF244">
    <property type="entry name" value="PROLYL 4-HYDROXYLASE SUBUNIT ALPHA-2"/>
    <property type="match status" value="1"/>
</dbReference>
<dbReference type="Pfam" id="PF08336">
    <property type="entry name" value="P4Ha_N"/>
    <property type="match status" value="1"/>
</dbReference>
<comment type="caution">
    <text evidence="13">The sequence shown here is derived from an EMBL/GenBank/DDBJ whole genome shotgun (WGS) entry which is preliminary data.</text>
</comment>
<dbReference type="InterPro" id="IPR006620">
    <property type="entry name" value="Pro_4_hyd_alph"/>
</dbReference>
<dbReference type="GO" id="GO:0005506">
    <property type="term" value="F:iron ion binding"/>
    <property type="evidence" value="ECO:0007669"/>
    <property type="project" value="InterPro"/>
</dbReference>
<comment type="similarity">
    <text evidence="4">Belongs to the P4HA family.</text>
</comment>
<sequence length="385" mass="44458">MVFLLFFNLGVICLHMSYAEIFTAVADFESLLDGHKKFIDNLEPYVEMQEKKLFIIKGYLDLYSREQVNAMKDVPKYLSNPVNAFIIIKRLVSDLNYLCRIVRKGSEYVLNVLLRHERTVYPDRNDLIGAAEALFRLQKTYNLDVRDLANGNINNRAYRLTCHYLSKNHPFLKIAPFKVETKHLNPDIFLFHDVLTDSEIRNIKELGRPLLQRAKAFDDDIKDNIFVSYRISKLAWLYDGDSDIIDRISQRVSDMTGLSVEYAEPLQLCNYGIGGHYEPHLDFSMKLEHGTTEFEERIATTLFYMSDVDQGGATVFPTLGLTIYPIKGTAIFWFNMYPSGAGNKATRHAACPVLQGDKWVSSKWIHQYGQEFIRPCNLNYQEDSI</sequence>
<evidence type="ECO:0000256" key="2">
    <source>
        <dbReference type="ARBA" id="ARBA00002035"/>
    </source>
</evidence>
<organism evidence="13 14">
    <name type="scientific">Arctia plantaginis</name>
    <name type="common">Wood tiger moth</name>
    <name type="synonym">Phalaena plantaginis</name>
    <dbReference type="NCBI Taxonomy" id="874455"/>
    <lineage>
        <taxon>Eukaryota</taxon>
        <taxon>Metazoa</taxon>
        <taxon>Ecdysozoa</taxon>
        <taxon>Arthropoda</taxon>
        <taxon>Hexapoda</taxon>
        <taxon>Insecta</taxon>
        <taxon>Pterygota</taxon>
        <taxon>Neoptera</taxon>
        <taxon>Endopterygota</taxon>
        <taxon>Lepidoptera</taxon>
        <taxon>Glossata</taxon>
        <taxon>Ditrysia</taxon>
        <taxon>Noctuoidea</taxon>
        <taxon>Erebidae</taxon>
        <taxon>Arctiinae</taxon>
        <taxon>Arctia</taxon>
    </lineage>
</organism>
<dbReference type="Gene3D" id="6.10.140.1460">
    <property type="match status" value="1"/>
</dbReference>
<protein>
    <recommendedName>
        <fullName evidence="5">procollagen-proline 4-dioxygenase</fullName>
        <ecNumber evidence="5">1.14.11.2</ecNumber>
    </recommendedName>
</protein>
<dbReference type="OrthoDB" id="442680at2759"/>
<dbReference type="Pfam" id="PF13640">
    <property type="entry name" value="2OG-FeII_Oxy_3"/>
    <property type="match status" value="1"/>
</dbReference>
<name>A0A8S1AST3_ARCPL</name>
<dbReference type="InterPro" id="IPR045054">
    <property type="entry name" value="P4HA-like"/>
</dbReference>
<keyword evidence="10" id="KW-0408">Iron</keyword>
<evidence type="ECO:0000256" key="3">
    <source>
        <dbReference type="ARBA" id="ARBA00004319"/>
    </source>
</evidence>
<dbReference type="GO" id="GO:0005788">
    <property type="term" value="C:endoplasmic reticulum lumen"/>
    <property type="evidence" value="ECO:0007669"/>
    <property type="project" value="UniProtKB-SubCell"/>
</dbReference>
<dbReference type="GO" id="GO:0031418">
    <property type="term" value="F:L-ascorbic acid binding"/>
    <property type="evidence" value="ECO:0007669"/>
    <property type="project" value="UniProtKB-KW"/>
</dbReference>
<dbReference type="Gene3D" id="2.60.120.620">
    <property type="entry name" value="q2cbj1_9rhob like domain"/>
    <property type="match status" value="1"/>
</dbReference>
<comment type="subcellular location">
    <subcellularLocation>
        <location evidence="3">Endoplasmic reticulum lumen</location>
    </subcellularLocation>
</comment>
<dbReference type="GO" id="GO:0004656">
    <property type="term" value="F:procollagen-proline 4-dioxygenase activity"/>
    <property type="evidence" value="ECO:0007669"/>
    <property type="project" value="UniProtKB-EC"/>
</dbReference>
<dbReference type="InterPro" id="IPR013547">
    <property type="entry name" value="P4H_N"/>
</dbReference>
<evidence type="ECO:0000256" key="6">
    <source>
        <dbReference type="ARBA" id="ARBA00022723"/>
    </source>
</evidence>
<evidence type="ECO:0000256" key="7">
    <source>
        <dbReference type="ARBA" id="ARBA00022896"/>
    </source>
</evidence>
<comment type="function">
    <text evidence="2">Catalyzes the post-translational formation of 4-hydroxyproline in -Xaa-Pro-Gly- sequences in collagens and other proteins.</text>
</comment>
<accession>A0A8S1AST3</accession>
<evidence type="ECO:0000256" key="1">
    <source>
        <dbReference type="ARBA" id="ARBA00001961"/>
    </source>
</evidence>
<evidence type="ECO:0000313" key="14">
    <source>
        <dbReference type="Proteomes" id="UP000494256"/>
    </source>
</evidence>
<comment type="cofactor">
    <cofactor evidence="1">
        <name>L-ascorbate</name>
        <dbReference type="ChEBI" id="CHEBI:38290"/>
    </cofactor>
</comment>
<dbReference type="PROSITE" id="PS51471">
    <property type="entry name" value="FE2OG_OXY"/>
    <property type="match status" value="1"/>
</dbReference>
<keyword evidence="6" id="KW-0479">Metal-binding</keyword>
<dbReference type="AlphaFoldDB" id="A0A8S1AST3"/>
<keyword evidence="8" id="KW-0223">Dioxygenase</keyword>
<feature type="signal peptide" evidence="11">
    <location>
        <begin position="1"/>
        <end position="19"/>
    </location>
</feature>
<proteinExistence type="inferred from homology"/>
<evidence type="ECO:0000256" key="5">
    <source>
        <dbReference type="ARBA" id="ARBA00012269"/>
    </source>
</evidence>
<dbReference type="InterPro" id="IPR044862">
    <property type="entry name" value="Pro_4_hyd_alph_FE2OG_OXY"/>
</dbReference>
<dbReference type="EC" id="1.14.11.2" evidence="5"/>
<dbReference type="EMBL" id="CADEBD010000337">
    <property type="protein sequence ID" value="CAB3247913.1"/>
    <property type="molecule type" value="Genomic_DNA"/>
</dbReference>
<dbReference type="InterPro" id="IPR005123">
    <property type="entry name" value="Oxoglu/Fe-dep_dioxygenase_dom"/>
</dbReference>
<keyword evidence="7" id="KW-0847">Vitamin C</keyword>
<keyword evidence="11" id="KW-0732">Signal</keyword>
<evidence type="ECO:0000256" key="9">
    <source>
        <dbReference type="ARBA" id="ARBA00023002"/>
    </source>
</evidence>
<gene>
    <name evidence="13" type="ORF">APLA_LOCUS12208</name>
</gene>
<evidence type="ECO:0000313" key="13">
    <source>
        <dbReference type="EMBL" id="CAB3247913.1"/>
    </source>
</evidence>
<dbReference type="PANTHER" id="PTHR10869">
    <property type="entry name" value="PROLYL 4-HYDROXYLASE ALPHA SUBUNIT"/>
    <property type="match status" value="1"/>
</dbReference>
<evidence type="ECO:0000256" key="10">
    <source>
        <dbReference type="ARBA" id="ARBA00023004"/>
    </source>
</evidence>
<feature type="domain" description="Fe2OG dioxygenase" evidence="12">
    <location>
        <begin position="262"/>
        <end position="367"/>
    </location>
</feature>
<feature type="chain" id="PRO_5035794448" description="procollagen-proline 4-dioxygenase" evidence="11">
    <location>
        <begin position="20"/>
        <end position="385"/>
    </location>
</feature>